<proteinExistence type="predicted"/>
<organism evidence="2 3">
    <name type="scientific">Haematococcus lacustris</name>
    <name type="common">Green alga</name>
    <name type="synonym">Haematococcus pluvialis</name>
    <dbReference type="NCBI Taxonomy" id="44745"/>
    <lineage>
        <taxon>Eukaryota</taxon>
        <taxon>Viridiplantae</taxon>
        <taxon>Chlorophyta</taxon>
        <taxon>core chlorophytes</taxon>
        <taxon>Chlorophyceae</taxon>
        <taxon>CS clade</taxon>
        <taxon>Chlamydomonadales</taxon>
        <taxon>Haematococcaceae</taxon>
        <taxon>Haematococcus</taxon>
    </lineage>
</organism>
<accession>A0A699YMV1</accession>
<sequence>MDVGRIHFDIDPSCGRASVRGASVNGRAKSIQVLPTAPGRSVFVFPALALPAASVAGTRLCFTLWNNCPTLDSFCSLKAGNICRYAVISAGSGSCCPTSNTANTPGRVALSSPGSNFDQLLCDQLAVFFTDSYLDSVHVAVPFTCESYYPERVFLSGAVASQGDHDNLFANFENAGLANVALAIFNVQCGGLYQAYSF</sequence>
<dbReference type="InterPro" id="IPR024616">
    <property type="entry name" value="Pherophorin"/>
</dbReference>
<evidence type="ECO:0000313" key="2">
    <source>
        <dbReference type="EMBL" id="GFH11433.1"/>
    </source>
</evidence>
<feature type="non-terminal residue" evidence="2">
    <location>
        <position position="198"/>
    </location>
</feature>
<dbReference type="Proteomes" id="UP000485058">
    <property type="component" value="Unassembled WGS sequence"/>
</dbReference>
<evidence type="ECO:0000313" key="3">
    <source>
        <dbReference type="Proteomes" id="UP000485058"/>
    </source>
</evidence>
<dbReference type="Pfam" id="PF12499">
    <property type="entry name" value="DUF3707"/>
    <property type="match status" value="1"/>
</dbReference>
<keyword evidence="3" id="KW-1185">Reference proteome</keyword>
<name>A0A699YMV1_HAELA</name>
<evidence type="ECO:0000259" key="1">
    <source>
        <dbReference type="Pfam" id="PF12499"/>
    </source>
</evidence>
<protein>
    <submittedName>
        <fullName evidence="2">DUF3707 domain-containing protein</fullName>
    </submittedName>
</protein>
<feature type="domain" description="Pherophorin" evidence="1">
    <location>
        <begin position="1"/>
        <end position="97"/>
    </location>
</feature>
<reference evidence="2 3" key="1">
    <citation type="submission" date="2020-02" db="EMBL/GenBank/DDBJ databases">
        <title>Draft genome sequence of Haematococcus lacustris strain NIES-144.</title>
        <authorList>
            <person name="Morimoto D."/>
            <person name="Nakagawa S."/>
            <person name="Yoshida T."/>
            <person name="Sawayama S."/>
        </authorList>
    </citation>
    <scope>NUCLEOTIDE SEQUENCE [LARGE SCALE GENOMIC DNA]</scope>
    <source>
        <strain evidence="2 3">NIES-144</strain>
    </source>
</reference>
<dbReference type="AlphaFoldDB" id="A0A699YMV1"/>
<feature type="non-terminal residue" evidence="2">
    <location>
        <position position="1"/>
    </location>
</feature>
<comment type="caution">
    <text evidence="2">The sequence shown here is derived from an EMBL/GenBank/DDBJ whole genome shotgun (WGS) entry which is preliminary data.</text>
</comment>
<gene>
    <name evidence="2" type="ORF">HaLaN_06928</name>
</gene>
<dbReference type="EMBL" id="BLLF01000403">
    <property type="protein sequence ID" value="GFH11433.1"/>
    <property type="molecule type" value="Genomic_DNA"/>
</dbReference>